<feature type="transmembrane region" description="Helical" evidence="1">
    <location>
        <begin position="79"/>
        <end position="109"/>
    </location>
</feature>
<evidence type="ECO:0000313" key="2">
    <source>
        <dbReference type="EMBL" id="PVI02240.1"/>
    </source>
</evidence>
<keyword evidence="1" id="KW-1133">Transmembrane helix</keyword>
<name>A0A2V1DZC1_9PLEO</name>
<accession>A0A2V1DZC1</accession>
<keyword evidence="1" id="KW-0812">Transmembrane</keyword>
<protein>
    <recommendedName>
        <fullName evidence="4">MARVEL domain-containing protein</fullName>
    </recommendedName>
</protein>
<feature type="transmembrane region" description="Helical" evidence="1">
    <location>
        <begin position="7"/>
        <end position="27"/>
    </location>
</feature>
<evidence type="ECO:0008006" key="4">
    <source>
        <dbReference type="Google" id="ProtNLM"/>
    </source>
</evidence>
<dbReference type="PANTHER" id="PTHR39608">
    <property type="entry name" value="INTEGRAL MEMBRANE PROTEIN (AFU_ORTHOLOGUE AFUA_5G08640)"/>
    <property type="match status" value="1"/>
</dbReference>
<dbReference type="PANTHER" id="PTHR39608:SF1">
    <property type="entry name" value="INTEGRAL MEMBRANE PROTEIN (AFU_ORTHOLOGUE AFUA_5G08640)"/>
    <property type="match status" value="1"/>
</dbReference>
<proteinExistence type="predicted"/>
<dbReference type="AlphaFoldDB" id="A0A2V1DZC1"/>
<dbReference type="OrthoDB" id="4074965at2759"/>
<sequence>MGTASKVFSVILRFGELCSFVIVTALLGRFFYFEDLAPNGSINGRLIYTQVISCLSILFSIVLIVPLKYSFYAWPLDALLFICTIVAFGLLANLSTSCTSTWYVTYWGWYWGRLWVPGSRVNDVGCGSWRAILAFLFIGSMAWMLSAFLGAFVFLEIREGRETHRATEIKEKIKRKDHRSPDPENQQQ</sequence>
<dbReference type="EMBL" id="KZ805345">
    <property type="protein sequence ID" value="PVI02240.1"/>
    <property type="molecule type" value="Genomic_DNA"/>
</dbReference>
<keyword evidence="3" id="KW-1185">Reference proteome</keyword>
<organism evidence="2 3">
    <name type="scientific">Periconia macrospinosa</name>
    <dbReference type="NCBI Taxonomy" id="97972"/>
    <lineage>
        <taxon>Eukaryota</taxon>
        <taxon>Fungi</taxon>
        <taxon>Dikarya</taxon>
        <taxon>Ascomycota</taxon>
        <taxon>Pezizomycotina</taxon>
        <taxon>Dothideomycetes</taxon>
        <taxon>Pleosporomycetidae</taxon>
        <taxon>Pleosporales</taxon>
        <taxon>Massarineae</taxon>
        <taxon>Periconiaceae</taxon>
        <taxon>Periconia</taxon>
    </lineage>
</organism>
<reference evidence="2 3" key="1">
    <citation type="journal article" date="2018" name="Sci. Rep.">
        <title>Comparative genomics provides insights into the lifestyle and reveals functional heterogeneity of dark septate endophytic fungi.</title>
        <authorList>
            <person name="Knapp D.G."/>
            <person name="Nemeth J.B."/>
            <person name="Barry K."/>
            <person name="Hainaut M."/>
            <person name="Henrissat B."/>
            <person name="Johnson J."/>
            <person name="Kuo A."/>
            <person name="Lim J.H.P."/>
            <person name="Lipzen A."/>
            <person name="Nolan M."/>
            <person name="Ohm R.A."/>
            <person name="Tamas L."/>
            <person name="Grigoriev I.V."/>
            <person name="Spatafora J.W."/>
            <person name="Nagy L.G."/>
            <person name="Kovacs G.M."/>
        </authorList>
    </citation>
    <scope>NUCLEOTIDE SEQUENCE [LARGE SCALE GENOMIC DNA]</scope>
    <source>
        <strain evidence="2 3">DSE2036</strain>
    </source>
</reference>
<feature type="transmembrane region" description="Helical" evidence="1">
    <location>
        <begin position="47"/>
        <end position="67"/>
    </location>
</feature>
<evidence type="ECO:0000256" key="1">
    <source>
        <dbReference type="SAM" id="Phobius"/>
    </source>
</evidence>
<dbReference type="Proteomes" id="UP000244855">
    <property type="component" value="Unassembled WGS sequence"/>
</dbReference>
<evidence type="ECO:0000313" key="3">
    <source>
        <dbReference type="Proteomes" id="UP000244855"/>
    </source>
</evidence>
<dbReference type="GO" id="GO:0016020">
    <property type="term" value="C:membrane"/>
    <property type="evidence" value="ECO:0007669"/>
    <property type="project" value="UniProtKB-SubCell"/>
</dbReference>
<feature type="transmembrane region" description="Helical" evidence="1">
    <location>
        <begin position="129"/>
        <end position="155"/>
    </location>
</feature>
<keyword evidence="1" id="KW-0472">Membrane</keyword>
<gene>
    <name evidence="2" type="ORF">DM02DRAFT_670682</name>
</gene>